<feature type="domain" description="CTLH" evidence="2">
    <location>
        <begin position="9"/>
        <end position="66"/>
    </location>
</feature>
<dbReference type="OrthoDB" id="2415936at2759"/>
<name>A0A8H7BXL6_9FUNG</name>
<dbReference type="InterPro" id="IPR024964">
    <property type="entry name" value="CTLH/CRA"/>
</dbReference>
<reference evidence="3" key="1">
    <citation type="submission" date="2020-01" db="EMBL/GenBank/DDBJ databases">
        <title>Genome Sequencing of Three Apophysomyces-Like Fungal Strains Confirms a Novel Fungal Genus in the Mucoromycota with divergent Burkholderia-like Endosymbiotic Bacteria.</title>
        <authorList>
            <person name="Stajich J.E."/>
            <person name="Macias A.M."/>
            <person name="Carter-House D."/>
            <person name="Lovett B."/>
            <person name="Kasson L.R."/>
            <person name="Berry K."/>
            <person name="Grigoriev I."/>
            <person name="Chang Y."/>
            <person name="Spatafora J."/>
            <person name="Kasson M.T."/>
        </authorList>
    </citation>
    <scope>NUCLEOTIDE SEQUENCE</scope>
    <source>
        <strain evidence="3">NRRL A-21654</strain>
    </source>
</reference>
<feature type="region of interest" description="Disordered" evidence="1">
    <location>
        <begin position="151"/>
        <end position="173"/>
    </location>
</feature>
<evidence type="ECO:0000313" key="4">
    <source>
        <dbReference type="Proteomes" id="UP000605846"/>
    </source>
</evidence>
<gene>
    <name evidence="3" type="primary">RANBP9</name>
    <name evidence="3" type="ORF">EC973_003001</name>
</gene>
<dbReference type="InterPro" id="IPR013144">
    <property type="entry name" value="CRA_dom"/>
</dbReference>
<evidence type="ECO:0000259" key="2">
    <source>
        <dbReference type="PROSITE" id="PS50897"/>
    </source>
</evidence>
<dbReference type="EMBL" id="JABAYA010000019">
    <property type="protein sequence ID" value="KAF7730056.1"/>
    <property type="molecule type" value="Genomic_DNA"/>
</dbReference>
<accession>A0A8H7BXL6</accession>
<feature type="compositionally biased region" description="Basic and acidic residues" evidence="1">
    <location>
        <begin position="151"/>
        <end position="160"/>
    </location>
</feature>
<protein>
    <submittedName>
        <fullName evidence="3">Ran-binding protein 9</fullName>
    </submittedName>
</protein>
<comment type="caution">
    <text evidence="3">The sequence shown here is derived from an EMBL/GenBank/DDBJ whole genome shotgun (WGS) entry which is preliminary data.</text>
</comment>
<evidence type="ECO:0000256" key="1">
    <source>
        <dbReference type="SAM" id="MobiDB-lite"/>
    </source>
</evidence>
<dbReference type="PANTHER" id="PTHR12864">
    <property type="entry name" value="RAN BINDING PROTEIN 9-RELATED"/>
    <property type="match status" value="1"/>
</dbReference>
<dbReference type="PROSITE" id="PS50897">
    <property type="entry name" value="CTLH"/>
    <property type="match status" value="1"/>
</dbReference>
<dbReference type="Pfam" id="PF10607">
    <property type="entry name" value="CTLH"/>
    <property type="match status" value="1"/>
</dbReference>
<organism evidence="3 4">
    <name type="scientific">Apophysomyces ossiformis</name>
    <dbReference type="NCBI Taxonomy" id="679940"/>
    <lineage>
        <taxon>Eukaryota</taxon>
        <taxon>Fungi</taxon>
        <taxon>Fungi incertae sedis</taxon>
        <taxon>Mucoromycota</taxon>
        <taxon>Mucoromycotina</taxon>
        <taxon>Mucoromycetes</taxon>
        <taxon>Mucorales</taxon>
        <taxon>Mucorineae</taxon>
        <taxon>Mucoraceae</taxon>
        <taxon>Apophysomyces</taxon>
    </lineage>
</organism>
<dbReference type="InterPro" id="IPR006595">
    <property type="entry name" value="CTLH_C"/>
</dbReference>
<dbReference type="SMART" id="SM00757">
    <property type="entry name" value="CRA"/>
    <property type="match status" value="1"/>
</dbReference>
<proteinExistence type="predicted"/>
<dbReference type="InterPro" id="IPR050618">
    <property type="entry name" value="Ubq-SigPath_Reg"/>
</dbReference>
<keyword evidence="4" id="KW-1185">Reference proteome</keyword>
<dbReference type="Proteomes" id="UP000605846">
    <property type="component" value="Unassembled WGS sequence"/>
</dbReference>
<evidence type="ECO:0000313" key="3">
    <source>
        <dbReference type="EMBL" id="KAF7730056.1"/>
    </source>
</evidence>
<dbReference type="AlphaFoldDB" id="A0A8H7BXL6"/>
<sequence length="173" mass="20492">MSNYPWELLDARKELYQAILNGEIPRAFGLLDHHFPSISRCPSHKTMFKLRCQEFIEIVRSCSIIQAIEFAQRHIKPMHSLYPEETIEVSSLIAYPDPFHSCSRYLLSQDRRQHLADEVNRVILEWCHFATESALERVSKQDVLVRNEWENSKQQEMKVDEEIESREDEKMSL</sequence>